<protein>
    <recommendedName>
        <fullName evidence="2">Yeast cell wall synthesis Kre9/Knh1-like N-terminal domain-containing protein</fullName>
    </recommendedName>
</protein>
<dbReference type="GeneID" id="37040820"/>
<dbReference type="Pfam" id="PF10342">
    <property type="entry name" value="Kre9_KNH"/>
    <property type="match status" value="1"/>
</dbReference>
<organism evidence="3 4">
    <name type="scientific">Acaromyces ingoldii</name>
    <dbReference type="NCBI Taxonomy" id="215250"/>
    <lineage>
        <taxon>Eukaryota</taxon>
        <taxon>Fungi</taxon>
        <taxon>Dikarya</taxon>
        <taxon>Basidiomycota</taxon>
        <taxon>Ustilaginomycotina</taxon>
        <taxon>Exobasidiomycetes</taxon>
        <taxon>Exobasidiales</taxon>
        <taxon>Cryptobasidiaceae</taxon>
        <taxon>Acaromyces</taxon>
    </lineage>
</organism>
<gene>
    <name evidence="3" type="ORF">FA10DRAFT_232371</name>
</gene>
<dbReference type="AlphaFoldDB" id="A0A316YFU4"/>
<evidence type="ECO:0000313" key="4">
    <source>
        <dbReference type="Proteomes" id="UP000245768"/>
    </source>
</evidence>
<evidence type="ECO:0000313" key="3">
    <source>
        <dbReference type="EMBL" id="PWN88052.1"/>
    </source>
</evidence>
<feature type="domain" description="Yeast cell wall synthesis Kre9/Knh1-like N-terminal" evidence="2">
    <location>
        <begin position="34"/>
        <end position="123"/>
    </location>
</feature>
<dbReference type="EMBL" id="KZ819638">
    <property type="protein sequence ID" value="PWN88052.1"/>
    <property type="molecule type" value="Genomic_DNA"/>
</dbReference>
<proteinExistence type="predicted"/>
<keyword evidence="1" id="KW-0732">Signal</keyword>
<evidence type="ECO:0000259" key="2">
    <source>
        <dbReference type="Pfam" id="PF10342"/>
    </source>
</evidence>
<sequence length="172" mass="18415">MLVSWESVPNRRSPLDPELSELDKRIVYNPKIEQPAAGTVWCAGSQQEVTWDTSAYKQEYGDLKGTIVLGQHKANNEGGLNLQSSHPLAKDFSLSSGKTTVKVPSTTAAGDRYIIVLMGDSGNASKEFSIKPAGQCGGAKEQSNGDDSIADFNPLKSNFAKSIEEAVELPSA</sequence>
<accession>A0A316YFU4</accession>
<dbReference type="Proteomes" id="UP000245768">
    <property type="component" value="Unassembled WGS sequence"/>
</dbReference>
<evidence type="ECO:0000256" key="1">
    <source>
        <dbReference type="ARBA" id="ARBA00022729"/>
    </source>
</evidence>
<name>A0A316YFU4_9BASI</name>
<dbReference type="InParanoid" id="A0A316YFU4"/>
<dbReference type="RefSeq" id="XP_025375250.1">
    <property type="nucleotide sequence ID" value="XM_025518904.1"/>
</dbReference>
<reference evidence="3 4" key="1">
    <citation type="journal article" date="2018" name="Mol. Biol. Evol.">
        <title>Broad Genomic Sampling Reveals a Smut Pathogenic Ancestry of the Fungal Clade Ustilaginomycotina.</title>
        <authorList>
            <person name="Kijpornyongpan T."/>
            <person name="Mondo S.J."/>
            <person name="Barry K."/>
            <person name="Sandor L."/>
            <person name="Lee J."/>
            <person name="Lipzen A."/>
            <person name="Pangilinan J."/>
            <person name="LaButti K."/>
            <person name="Hainaut M."/>
            <person name="Henrissat B."/>
            <person name="Grigoriev I.V."/>
            <person name="Spatafora J.W."/>
            <person name="Aime M.C."/>
        </authorList>
    </citation>
    <scope>NUCLEOTIDE SEQUENCE [LARGE SCALE GENOMIC DNA]</scope>
    <source>
        <strain evidence="3 4">MCA 4198</strain>
    </source>
</reference>
<dbReference type="OrthoDB" id="2339190at2759"/>
<dbReference type="InterPro" id="IPR018466">
    <property type="entry name" value="Kre9/Knh1-like_N"/>
</dbReference>
<keyword evidence="4" id="KW-1185">Reference proteome</keyword>
<dbReference type="STRING" id="215250.A0A316YFU4"/>